<name>A0A0K0HAK7_SALBC</name>
<evidence type="ECO:0000256" key="9">
    <source>
        <dbReference type="HAMAP-Rule" id="MF_01924"/>
    </source>
</evidence>
<dbReference type="GeneID" id="44980436"/>
<keyword evidence="2 9" id="KW-0645">Protease</keyword>
<dbReference type="HAMAP" id="MF_01924">
    <property type="entry name" value="A_A_dipeptidase"/>
    <property type="match status" value="1"/>
</dbReference>
<feature type="chain" id="PRO_5005331890" description="D-alanyl-D-alanine dipeptidase" evidence="11">
    <location>
        <begin position="21"/>
        <end position="253"/>
    </location>
</feature>
<dbReference type="AlphaFoldDB" id="A0A0K0HAK7"/>
<dbReference type="SUPFAM" id="SSF55166">
    <property type="entry name" value="Hedgehog/DD-peptidase"/>
    <property type="match status" value="1"/>
</dbReference>
<dbReference type="KEGG" id="sbg:SBG_1423"/>
<evidence type="ECO:0000256" key="4">
    <source>
        <dbReference type="ARBA" id="ARBA00022801"/>
    </source>
</evidence>
<keyword evidence="11" id="KW-0732">Signal</keyword>
<evidence type="ECO:0000313" key="12">
    <source>
        <dbReference type="EMBL" id="CCC30511.1"/>
    </source>
</evidence>
<dbReference type="PANTHER" id="PTHR43126:SF1">
    <property type="entry name" value="D-ALANYL-D-ALANINE DIPEPTIDASE"/>
    <property type="match status" value="1"/>
</dbReference>
<comment type="cofactor">
    <cofactor evidence="9">
        <name>Zn(2+)</name>
        <dbReference type="ChEBI" id="CHEBI:29105"/>
    </cofactor>
    <text evidence="9">Binds 1 zinc ion per subunit.</text>
</comment>
<keyword evidence="8 10" id="KW-0961">Cell wall biogenesis/degradation</keyword>
<dbReference type="EMBL" id="FR877557">
    <property type="protein sequence ID" value="CCC30511.1"/>
    <property type="molecule type" value="Genomic_DNA"/>
</dbReference>
<dbReference type="GO" id="GO:0071555">
    <property type="term" value="P:cell wall organization"/>
    <property type="evidence" value="ECO:0007669"/>
    <property type="project" value="UniProtKB-KW"/>
</dbReference>
<comment type="catalytic activity">
    <reaction evidence="1 9 10">
        <text>D-alanyl-D-alanine + H2O = 2 D-alanine</text>
        <dbReference type="Rhea" id="RHEA:20661"/>
        <dbReference type="ChEBI" id="CHEBI:15377"/>
        <dbReference type="ChEBI" id="CHEBI:57416"/>
        <dbReference type="ChEBI" id="CHEBI:57822"/>
        <dbReference type="EC" id="3.4.13.22"/>
    </reaction>
</comment>
<dbReference type="eggNOG" id="COG2173">
    <property type="taxonomic scope" value="Bacteria"/>
</dbReference>
<organism evidence="12 13">
    <name type="scientific">Salmonella bongori (strain ATCC 43975 / DSM 13772 / NCTC 12419)</name>
    <dbReference type="NCBI Taxonomy" id="218493"/>
    <lineage>
        <taxon>Bacteria</taxon>
        <taxon>Pseudomonadati</taxon>
        <taxon>Pseudomonadota</taxon>
        <taxon>Gammaproteobacteria</taxon>
        <taxon>Enterobacterales</taxon>
        <taxon>Enterobacteriaceae</taxon>
        <taxon>Salmonella</taxon>
    </lineage>
</organism>
<reference evidence="12 13" key="1">
    <citation type="journal article" date="2011" name="PLoS Pathog.">
        <title>Salmonella bongori provides insights into the evolution of the Salmonellae.</title>
        <authorList>
            <person name="Fookes M."/>
            <person name="Schroeder G.N."/>
            <person name="Langridge G.C."/>
            <person name="Blondel C.J."/>
            <person name="Mammina C."/>
            <person name="Connor T.R."/>
            <person name="Seth-Smith H."/>
            <person name="Vernikos G.S."/>
            <person name="Robinson K.S."/>
            <person name="Sanders M."/>
            <person name="Petty N.K."/>
            <person name="Kingsley R.A."/>
            <person name="Baumler A.J."/>
            <person name="Nuccio S.P."/>
            <person name="Contreras I."/>
            <person name="Santiviago C.A."/>
            <person name="Maskell D."/>
            <person name="Barrow P."/>
            <person name="Humphrey T."/>
            <person name="Nastasi A."/>
            <person name="Roberts M."/>
            <person name="Frankel G."/>
            <person name="Parkhill J."/>
            <person name="Dougan G."/>
            <person name="Thomson N.R."/>
        </authorList>
    </citation>
    <scope>NUCLEOTIDE SEQUENCE [LARGE SCALE GENOMIC DNA]</scope>
    <source>
        <strain evidence="13">ATCC 43975 / DSM 13772 / NCTC 12419</strain>
    </source>
</reference>
<dbReference type="Proteomes" id="UP000000289">
    <property type="component" value="Chromosome"/>
</dbReference>
<feature type="signal peptide" evidence="11">
    <location>
        <begin position="1"/>
        <end position="20"/>
    </location>
</feature>
<feature type="active site" description="Proton donor/acceptor" evidence="9">
    <location>
        <position position="232"/>
    </location>
</feature>
<gene>
    <name evidence="12" type="primary">pcgL</name>
    <name evidence="9" type="synonym">ddpX</name>
    <name evidence="12" type="ordered locus">SBG_1423</name>
</gene>
<evidence type="ECO:0000256" key="5">
    <source>
        <dbReference type="ARBA" id="ARBA00022833"/>
    </source>
</evidence>
<dbReference type="CDD" id="cd14817">
    <property type="entry name" value="D-Ala-D-Ala_dipeptidase_VanX"/>
    <property type="match status" value="1"/>
</dbReference>
<evidence type="ECO:0000256" key="10">
    <source>
        <dbReference type="PIRNR" id="PIRNR026671"/>
    </source>
</evidence>
<evidence type="ECO:0000256" key="3">
    <source>
        <dbReference type="ARBA" id="ARBA00022723"/>
    </source>
</evidence>
<comment type="function">
    <text evidence="9 10">Catalyzes hydrolysis of the D-alanyl-D-alanine dipeptide.</text>
</comment>
<dbReference type="GO" id="GO:0008237">
    <property type="term" value="F:metallopeptidase activity"/>
    <property type="evidence" value="ECO:0007669"/>
    <property type="project" value="UniProtKB-KW"/>
</dbReference>
<comment type="similarity">
    <text evidence="9 10">Belongs to the peptidase M15D family.</text>
</comment>
<evidence type="ECO:0000256" key="1">
    <source>
        <dbReference type="ARBA" id="ARBA00001362"/>
    </source>
</evidence>
<proteinExistence type="inferred from homology"/>
<dbReference type="Gene3D" id="3.30.1380.10">
    <property type="match status" value="1"/>
</dbReference>
<dbReference type="InterPro" id="IPR009045">
    <property type="entry name" value="Zn_M74/Hedgehog-like"/>
</dbReference>
<evidence type="ECO:0000313" key="13">
    <source>
        <dbReference type="Proteomes" id="UP000000289"/>
    </source>
</evidence>
<dbReference type="PIRSF" id="PIRSF026671">
    <property type="entry name" value="AA_dipeptidase"/>
    <property type="match status" value="1"/>
</dbReference>
<accession>A0A0K0HAK7</accession>
<dbReference type="InterPro" id="IPR000755">
    <property type="entry name" value="A_A_dipeptidase"/>
</dbReference>
<evidence type="ECO:0000256" key="7">
    <source>
        <dbReference type="ARBA" id="ARBA00023049"/>
    </source>
</evidence>
<keyword evidence="4 9" id="KW-0378">Hydrolase</keyword>
<dbReference type="EC" id="3.4.13.22" evidence="9 10"/>
<evidence type="ECO:0000256" key="11">
    <source>
        <dbReference type="SAM" id="SignalP"/>
    </source>
</evidence>
<dbReference type="PANTHER" id="PTHR43126">
    <property type="entry name" value="D-ALANYL-D-ALANINE DIPEPTIDASE"/>
    <property type="match status" value="1"/>
</dbReference>
<keyword evidence="3 9" id="KW-0479">Metal-binding</keyword>
<evidence type="ECO:0000256" key="6">
    <source>
        <dbReference type="ARBA" id="ARBA00022997"/>
    </source>
</evidence>
<evidence type="ECO:0000256" key="8">
    <source>
        <dbReference type="ARBA" id="ARBA00023316"/>
    </source>
</evidence>
<dbReference type="GO" id="GO:0160237">
    <property type="term" value="F:D-Ala-D-Ala dipeptidase activity"/>
    <property type="evidence" value="ECO:0007669"/>
    <property type="project" value="UniProtKB-EC"/>
</dbReference>
<dbReference type="Pfam" id="PF01427">
    <property type="entry name" value="Peptidase_M15"/>
    <property type="match status" value="2"/>
</dbReference>
<sequence>MVKRVLPFFLFSLLSRQTMATEVHIDSRRPKDFVDITTVAPDVQVDIRYFTSHNFIGRPIKGYNAPVCLLTRSAANAVKQVADRLHPFGLTLKIYDCYRPQTAVNDFLAWAKDPSQEQMKNEFYPQVEKSRLFEEGYLAAHSSHSRGSTLDLTIVPLGSEIPTYEPGQPLMDCAAPAEQRSPDNSLDFGTGFDCFSPLSHPDNTMITPQQRANRLLLQTLMREAGFMPLDTEWWHFTLANEPYPETWFDFPVE</sequence>
<dbReference type="GO" id="GO:0006508">
    <property type="term" value="P:proteolysis"/>
    <property type="evidence" value="ECO:0007669"/>
    <property type="project" value="UniProtKB-KW"/>
</dbReference>
<dbReference type="RefSeq" id="WP_000240869.1">
    <property type="nucleotide sequence ID" value="NC_015761.1"/>
</dbReference>
<protein>
    <recommendedName>
        <fullName evidence="9 10">D-alanyl-D-alanine dipeptidase</fullName>
        <shortName evidence="9 10">D-Ala-D-Ala dipeptidase</shortName>
        <ecNumber evidence="9 10">3.4.13.22</ecNumber>
    </recommendedName>
</protein>
<feature type="binding site" evidence="9">
    <location>
        <position position="144"/>
    </location>
    <ligand>
        <name>Zn(2+)</name>
        <dbReference type="ChEBI" id="CHEBI:29105"/>
        <note>catalytic</note>
    </ligand>
</feature>
<keyword evidence="6 9" id="KW-0224">Dipeptidase</keyword>
<feature type="binding site" evidence="9">
    <location>
        <position position="235"/>
    </location>
    <ligand>
        <name>Zn(2+)</name>
        <dbReference type="ChEBI" id="CHEBI:29105"/>
        <note>catalytic</note>
    </ligand>
</feature>
<feature type="binding site" evidence="9">
    <location>
        <position position="151"/>
    </location>
    <ligand>
        <name>Zn(2+)</name>
        <dbReference type="ChEBI" id="CHEBI:29105"/>
        <note>catalytic</note>
    </ligand>
</feature>
<keyword evidence="7 9" id="KW-0482">Metalloprotease</keyword>
<keyword evidence="5 9" id="KW-0862">Zinc</keyword>
<evidence type="ECO:0000256" key="2">
    <source>
        <dbReference type="ARBA" id="ARBA00022670"/>
    </source>
</evidence>
<feature type="site" description="Transition state stabilizer" evidence="9">
    <location>
        <position position="99"/>
    </location>
</feature>
<dbReference type="GO" id="GO:0008270">
    <property type="term" value="F:zinc ion binding"/>
    <property type="evidence" value="ECO:0007669"/>
    <property type="project" value="UniProtKB-UniRule"/>
</dbReference>